<dbReference type="AlphaFoldDB" id="A0A9P0FTK8"/>
<reference evidence="1" key="1">
    <citation type="submission" date="2021-12" db="EMBL/GenBank/DDBJ databases">
        <authorList>
            <person name="King R."/>
        </authorList>
    </citation>
    <scope>NUCLEOTIDE SEQUENCE</scope>
</reference>
<dbReference type="OrthoDB" id="8193306at2759"/>
<keyword evidence="2" id="KW-1185">Reference proteome</keyword>
<dbReference type="Proteomes" id="UP001154114">
    <property type="component" value="Chromosome 17"/>
</dbReference>
<proteinExistence type="predicted"/>
<evidence type="ECO:0000313" key="2">
    <source>
        <dbReference type="Proteomes" id="UP001154114"/>
    </source>
</evidence>
<name>A0A9P0FTK8_CHRIL</name>
<accession>A0A9P0FTK8</accession>
<sequence>MSTFSISYKELVEILLLSNREVHKCLENLKSKYPNLVDDDLEKVYRELSQHFIPAFSKKWKKCARNKTSFFAKNEEWLKLLFNLPVSTAVESSEECEPGPSKRTRTGRPEKSFDECCDRAKRYKVKSLCENNEQQTIINAAKCLEGELKPKKFSPEQALALFLDASLSKHQYEIIKKATKDLGCDIFPCYDIVSKAKKMCLAEDIECTESYAVVGLQNLLDHTVKRIFMTKTKEELSEMNDTCTLDSKWGCDGSSGHSEYKQAFDEEDISDENLFLTSLVPLRLTDAKNDTNVHWFNNSPSSTRLCRPVQFQFTKETREIIKNEISRMEGEIINLNESIVNVDGKIYKVKHNLMFTMIDGKVAQTVTDTASNAVCFICKAKPTEMNDLNRVRTKVVDEAALKVGLSPLHARIKFMECILHIAYNKSFQMWRVNKNTSHLRDEEKKRIQGLFAKVGLKVDCVKQGSGTTNDGNMARRFFADARKTSEITGVDFDLIYRFSIILQVINSGACIDAVKFGEYCEDTAERYLSLYSWYYMPNTIHKVLIHGSKIISAAMLPIGMLSEEAQEARNKDYRQYRLHHARKCSRESTNEDVINMLLVSSDPLLYTMRKGPIKKHLPLDEDAKNLLSY</sequence>
<gene>
    <name evidence="1" type="ORF">CINC_LOCUS4275</name>
</gene>
<protein>
    <submittedName>
        <fullName evidence="1">Uncharacterized protein</fullName>
    </submittedName>
</protein>
<organism evidence="1 2">
    <name type="scientific">Chrysodeixis includens</name>
    <name type="common">Soybean looper</name>
    <name type="synonym">Pseudoplusia includens</name>
    <dbReference type="NCBI Taxonomy" id="689277"/>
    <lineage>
        <taxon>Eukaryota</taxon>
        <taxon>Metazoa</taxon>
        <taxon>Ecdysozoa</taxon>
        <taxon>Arthropoda</taxon>
        <taxon>Hexapoda</taxon>
        <taxon>Insecta</taxon>
        <taxon>Pterygota</taxon>
        <taxon>Neoptera</taxon>
        <taxon>Endopterygota</taxon>
        <taxon>Lepidoptera</taxon>
        <taxon>Glossata</taxon>
        <taxon>Ditrysia</taxon>
        <taxon>Noctuoidea</taxon>
        <taxon>Noctuidae</taxon>
        <taxon>Plusiinae</taxon>
        <taxon>Chrysodeixis</taxon>
    </lineage>
</organism>
<dbReference type="EMBL" id="LR824020">
    <property type="protein sequence ID" value="CAH0589069.1"/>
    <property type="molecule type" value="Genomic_DNA"/>
</dbReference>
<evidence type="ECO:0000313" key="1">
    <source>
        <dbReference type="EMBL" id="CAH0589069.1"/>
    </source>
</evidence>